<dbReference type="Proteomes" id="UP001589575">
    <property type="component" value="Unassembled WGS sequence"/>
</dbReference>
<proteinExistence type="predicted"/>
<accession>A0ABV5G991</accession>
<reference evidence="2 3" key="1">
    <citation type="submission" date="2024-09" db="EMBL/GenBank/DDBJ databases">
        <authorList>
            <person name="Sun Q."/>
            <person name="Mori K."/>
        </authorList>
    </citation>
    <scope>NUCLEOTIDE SEQUENCE [LARGE SCALE GENOMIC DNA]</scope>
    <source>
        <strain evidence="2 3">CCM 7609</strain>
    </source>
</reference>
<organism evidence="2 3">
    <name type="scientific">Citricoccus parietis</name>
    <dbReference type="NCBI Taxonomy" id="592307"/>
    <lineage>
        <taxon>Bacteria</taxon>
        <taxon>Bacillati</taxon>
        <taxon>Actinomycetota</taxon>
        <taxon>Actinomycetes</taxon>
        <taxon>Micrococcales</taxon>
        <taxon>Micrococcaceae</taxon>
        <taxon>Citricoccus</taxon>
    </lineage>
</organism>
<name>A0ABV5G991_9MICC</name>
<feature type="region of interest" description="Disordered" evidence="1">
    <location>
        <begin position="1"/>
        <end position="68"/>
    </location>
</feature>
<evidence type="ECO:0000313" key="3">
    <source>
        <dbReference type="Proteomes" id="UP001589575"/>
    </source>
</evidence>
<dbReference type="EMBL" id="JBHMFI010000023">
    <property type="protein sequence ID" value="MFB9075505.1"/>
    <property type="molecule type" value="Genomic_DNA"/>
</dbReference>
<protein>
    <submittedName>
        <fullName evidence="2">Uncharacterized protein</fullName>
    </submittedName>
</protein>
<keyword evidence="3" id="KW-1185">Reference proteome</keyword>
<comment type="caution">
    <text evidence="2">The sequence shown here is derived from an EMBL/GenBank/DDBJ whole genome shotgun (WGS) entry which is preliminary data.</text>
</comment>
<gene>
    <name evidence="2" type="ORF">ACFFX0_31825</name>
</gene>
<sequence>MRPGPERGRNPPYLPPSRGGHINSSRSRPVLGPNRALACRGRFHRSGANGSSRAGLIPDQRSDASTAEGNAAMAVTGCDAVDVEIGPNQELRV</sequence>
<evidence type="ECO:0000313" key="2">
    <source>
        <dbReference type="EMBL" id="MFB9075505.1"/>
    </source>
</evidence>
<evidence type="ECO:0000256" key="1">
    <source>
        <dbReference type="SAM" id="MobiDB-lite"/>
    </source>
</evidence>